<accession>A0ABS1M5G1</accession>
<comment type="caution">
    <text evidence="1">The sequence shown here is derived from an EMBL/GenBank/DDBJ whole genome shotgun (WGS) entry which is preliminary data.</text>
</comment>
<organism evidence="1 2">
    <name type="scientific">Nocardia acididurans</name>
    <dbReference type="NCBI Taxonomy" id="2802282"/>
    <lineage>
        <taxon>Bacteria</taxon>
        <taxon>Bacillati</taxon>
        <taxon>Actinomycetota</taxon>
        <taxon>Actinomycetes</taxon>
        <taxon>Mycobacteriales</taxon>
        <taxon>Nocardiaceae</taxon>
        <taxon>Nocardia</taxon>
    </lineage>
</organism>
<sequence>MGSSILRDSARVQPGDVRNSRNEAQRFLLRYIGENAGGKGDVLSRDAIEAGMHAGFTEAELVRGVEQMHTPADSHA</sequence>
<keyword evidence="2" id="KW-1185">Reference proteome</keyword>
<name>A0ABS1M5G1_9NOCA</name>
<proteinExistence type="predicted"/>
<protein>
    <recommendedName>
        <fullName evidence="3">Antitoxin VbhA domain-containing protein</fullName>
    </recommendedName>
</protein>
<dbReference type="RefSeq" id="WP_201948462.1">
    <property type="nucleotide sequence ID" value="NZ_JAERRJ010000006.1"/>
</dbReference>
<evidence type="ECO:0000313" key="2">
    <source>
        <dbReference type="Proteomes" id="UP000602198"/>
    </source>
</evidence>
<evidence type="ECO:0000313" key="1">
    <source>
        <dbReference type="EMBL" id="MBL1075877.1"/>
    </source>
</evidence>
<dbReference type="Proteomes" id="UP000602198">
    <property type="component" value="Unassembled WGS sequence"/>
</dbReference>
<reference evidence="1 2" key="1">
    <citation type="submission" date="2021-01" db="EMBL/GenBank/DDBJ databases">
        <title>WGS of actinomycetes isolated from Thailand.</title>
        <authorList>
            <person name="Thawai C."/>
        </authorList>
    </citation>
    <scope>NUCLEOTIDE SEQUENCE [LARGE SCALE GENOMIC DNA]</scope>
    <source>
        <strain evidence="1 2">LPG 2</strain>
    </source>
</reference>
<dbReference type="EMBL" id="JAERRJ010000006">
    <property type="protein sequence ID" value="MBL1075877.1"/>
    <property type="molecule type" value="Genomic_DNA"/>
</dbReference>
<gene>
    <name evidence="1" type="ORF">JK358_15885</name>
</gene>
<evidence type="ECO:0008006" key="3">
    <source>
        <dbReference type="Google" id="ProtNLM"/>
    </source>
</evidence>